<dbReference type="EMBL" id="KK100287">
    <property type="protein sequence ID" value="KIZ07167.1"/>
    <property type="molecule type" value="Genomic_DNA"/>
</dbReference>
<dbReference type="PANTHER" id="PTHR43173">
    <property type="entry name" value="ABC1 FAMILY PROTEIN"/>
    <property type="match status" value="1"/>
</dbReference>
<feature type="domain" description="Protein kinase" evidence="1">
    <location>
        <begin position="79"/>
        <end position="409"/>
    </location>
</feature>
<evidence type="ECO:0000313" key="3">
    <source>
        <dbReference type="Proteomes" id="UP000054498"/>
    </source>
</evidence>
<keyword evidence="2" id="KW-0808">Transferase</keyword>
<dbReference type="GO" id="GO:0005524">
    <property type="term" value="F:ATP binding"/>
    <property type="evidence" value="ECO:0007669"/>
    <property type="project" value="InterPro"/>
</dbReference>
<dbReference type="GO" id="GO:0004672">
    <property type="term" value="F:protein kinase activity"/>
    <property type="evidence" value="ECO:0007669"/>
    <property type="project" value="InterPro"/>
</dbReference>
<gene>
    <name evidence="2" type="ORF">MNEG_0780</name>
</gene>
<keyword evidence="3" id="KW-1185">Reference proteome</keyword>
<dbReference type="STRING" id="145388.A0A0D2N4H2"/>
<dbReference type="PROSITE" id="PS50011">
    <property type="entry name" value="PROTEIN_KINASE_DOM"/>
    <property type="match status" value="1"/>
</dbReference>
<dbReference type="OrthoDB" id="427480at2759"/>
<dbReference type="AlphaFoldDB" id="A0A0D2N4H2"/>
<proteinExistence type="predicted"/>
<reference evidence="2 3" key="1">
    <citation type="journal article" date="2013" name="BMC Genomics">
        <title>Reconstruction of the lipid metabolism for the microalga Monoraphidium neglectum from its genome sequence reveals characteristics suitable for biofuel production.</title>
        <authorList>
            <person name="Bogen C."/>
            <person name="Al-Dilaimi A."/>
            <person name="Albersmeier A."/>
            <person name="Wichmann J."/>
            <person name="Grundmann M."/>
            <person name="Rupp O."/>
            <person name="Lauersen K.J."/>
            <person name="Blifernez-Klassen O."/>
            <person name="Kalinowski J."/>
            <person name="Goesmann A."/>
            <person name="Mussgnug J.H."/>
            <person name="Kruse O."/>
        </authorList>
    </citation>
    <scope>NUCLEOTIDE SEQUENCE [LARGE SCALE GENOMIC DNA]</scope>
    <source>
        <strain evidence="2 3">SAG 48.87</strain>
    </source>
</reference>
<dbReference type="GeneID" id="25726898"/>
<dbReference type="GO" id="GO:0005886">
    <property type="term" value="C:plasma membrane"/>
    <property type="evidence" value="ECO:0007669"/>
    <property type="project" value="TreeGrafter"/>
</dbReference>
<dbReference type="RefSeq" id="XP_013906186.1">
    <property type="nucleotide sequence ID" value="XM_014050732.1"/>
</dbReference>
<dbReference type="EC" id="2.7.-.-" evidence="2"/>
<name>A0A0D2N4H2_9CHLO</name>
<dbReference type="PANTHER" id="PTHR43173:SF22">
    <property type="entry name" value="OS07G0227800 PROTEIN"/>
    <property type="match status" value="1"/>
</dbReference>
<dbReference type="InterPro" id="IPR051130">
    <property type="entry name" value="Mito_struct-func_regulator"/>
</dbReference>
<dbReference type="KEGG" id="mng:MNEG_0780"/>
<evidence type="ECO:0000259" key="1">
    <source>
        <dbReference type="PROSITE" id="PS50011"/>
    </source>
</evidence>
<dbReference type="Pfam" id="PF03109">
    <property type="entry name" value="ABC1"/>
    <property type="match status" value="1"/>
</dbReference>
<dbReference type="InterPro" id="IPR011009">
    <property type="entry name" value="Kinase-like_dom_sf"/>
</dbReference>
<accession>A0A0D2N4H2</accession>
<dbReference type="SUPFAM" id="SSF56112">
    <property type="entry name" value="Protein kinase-like (PK-like)"/>
    <property type="match status" value="1"/>
</dbReference>
<sequence>MRPLPGGRPQVVLRKLFERLGVTFIKLGQLIASAPSLFPEEYVEEFQGCLDRADPVPYATVRAILAADLGAPIESVFSSVDERPLASASIAQVHAAVLAGSGKEVVIKVVKPGTADIITADLNAVYLATRLLEFIQPELQRLSLAPILAQLRASMADETDLLKELAHLTTFSDFLDKRGLRGVATCPYAYRQYSSKRVLVLERLRGVPLTDLDAIRRVTSRDPETVLITALNVWGASVLDAETFHADVHAGNLLVLPDGRVGFIDFGIVGRISEGTWRGLEALLVAVGTQDYATMARALGAMGATGPDVDYDAFARDLADFFGGLDQLQGSLVVAAAPAGSGGVGGVGAALEVDQAAVNRLALELVRVAESHGVRVPPDFSLLLKQSLYFDRYVRALAPGLQVLSDDRVQWRGGGGGGGGGGSDAFVTVAGGGSAVSFVQ</sequence>
<dbReference type="CDD" id="cd05121">
    <property type="entry name" value="ABC1_ADCK3-like"/>
    <property type="match status" value="1"/>
</dbReference>
<keyword evidence="2" id="KW-0418">Kinase</keyword>
<protein>
    <submittedName>
        <fullName evidence="2">Putative aarF domain-containing protein kinase</fullName>
        <ecNumber evidence="2">2.7.-.-</ecNumber>
    </submittedName>
</protein>
<dbReference type="Proteomes" id="UP000054498">
    <property type="component" value="Unassembled WGS sequence"/>
</dbReference>
<dbReference type="GO" id="GO:0010287">
    <property type="term" value="C:plastoglobule"/>
    <property type="evidence" value="ECO:0007669"/>
    <property type="project" value="TreeGrafter"/>
</dbReference>
<organism evidence="2 3">
    <name type="scientific">Monoraphidium neglectum</name>
    <dbReference type="NCBI Taxonomy" id="145388"/>
    <lineage>
        <taxon>Eukaryota</taxon>
        <taxon>Viridiplantae</taxon>
        <taxon>Chlorophyta</taxon>
        <taxon>core chlorophytes</taxon>
        <taxon>Chlorophyceae</taxon>
        <taxon>CS clade</taxon>
        <taxon>Sphaeropleales</taxon>
        <taxon>Selenastraceae</taxon>
        <taxon>Monoraphidium</taxon>
    </lineage>
</organism>
<dbReference type="InterPro" id="IPR004147">
    <property type="entry name" value="ABC1_dom"/>
</dbReference>
<dbReference type="InterPro" id="IPR000719">
    <property type="entry name" value="Prot_kinase_dom"/>
</dbReference>
<evidence type="ECO:0000313" key="2">
    <source>
        <dbReference type="EMBL" id="KIZ07167.1"/>
    </source>
</evidence>